<dbReference type="PANTHER" id="PTHR43844">
    <property type="entry name" value="METHIONINE SYNTHASE"/>
    <property type="match status" value="1"/>
</dbReference>
<dbReference type="PANTHER" id="PTHR43844:SF2">
    <property type="entry name" value="SYNTHASE, VITAMIN-B12 INDEPENDENT, PUTATIVE (AFU_ORTHOLOGUE AFUA_3G12060)-RELATED"/>
    <property type="match status" value="1"/>
</dbReference>
<dbReference type="GO" id="GO:0009086">
    <property type="term" value="P:methionine biosynthetic process"/>
    <property type="evidence" value="ECO:0007669"/>
    <property type="project" value="InterPro"/>
</dbReference>
<dbReference type="EMBL" id="FJUW01000005">
    <property type="protein sequence ID" value="CZS92232.1"/>
    <property type="molecule type" value="Genomic_DNA"/>
</dbReference>
<dbReference type="Gene3D" id="3.20.20.210">
    <property type="match status" value="1"/>
</dbReference>
<dbReference type="InParanoid" id="A0A1E1K2L4"/>
<reference evidence="3" key="1">
    <citation type="submission" date="2016-03" db="EMBL/GenBank/DDBJ databases">
        <authorList>
            <person name="Ploux O."/>
        </authorList>
    </citation>
    <scope>NUCLEOTIDE SEQUENCE [LARGE SCALE GENOMIC DNA]</scope>
    <source>
        <strain evidence="3">UK7</strain>
    </source>
</reference>
<feature type="domain" description="Cobalamin-independent methionine synthase MetE C-terminal/archaeal" evidence="1">
    <location>
        <begin position="180"/>
        <end position="391"/>
    </location>
</feature>
<accession>A0A1E1K2L4</accession>
<name>A0A1E1K2L4_9HELO</name>
<dbReference type="Pfam" id="PF01717">
    <property type="entry name" value="Meth_synt_2"/>
    <property type="match status" value="1"/>
</dbReference>
<evidence type="ECO:0000313" key="2">
    <source>
        <dbReference type="EMBL" id="CZS92232.1"/>
    </source>
</evidence>
<sequence>MSSKRQERPPFRAEHLGSLLRPKELLDERHAIDSGKGDEKKLAEVTKSAIDEIVKEQLNLGFHAVSDGEYPRHMFWGTFFPGLDGFEEVTDFDMDIFRSYVPDIAAFTESGHKPGETVLCTGKIKHVGSTYVDQWNYLKNQLPKDKQREAKLTLAAPNWYHLRYKTGRAYPKEVYPTDAAYFADIAKAYQAELQILYDNGLRNVQIDDPNLAYFCSEKMLAGFKADGESSEALLDSYIKLYNDCLSTRPSDMHVGVHLCRGNFVGGRHFSEGGYDAIATKLFQNLNVDTYYLEYDTPRAGGFEPLKELPKSKNVILGLVTSKFPKLEDLEEMKGRVMQAAELMANGSGESRGEALKRVGVSPQCGFASHSDGNNVGHKEMIAKLKLVRELADAIWPGEP</sequence>
<evidence type="ECO:0000313" key="3">
    <source>
        <dbReference type="Proteomes" id="UP000178129"/>
    </source>
</evidence>
<protein>
    <submittedName>
        <fullName evidence="2">Probable methionine synthase II (Cobalamin-independent)</fullName>
    </submittedName>
</protein>
<dbReference type="CDD" id="cd03311">
    <property type="entry name" value="CIMS_C_terminal_like"/>
    <property type="match status" value="1"/>
</dbReference>
<gene>
    <name evidence="2" type="ORF">RCO7_00759</name>
</gene>
<dbReference type="GO" id="GO:0008270">
    <property type="term" value="F:zinc ion binding"/>
    <property type="evidence" value="ECO:0007669"/>
    <property type="project" value="InterPro"/>
</dbReference>
<dbReference type="Proteomes" id="UP000178129">
    <property type="component" value="Unassembled WGS sequence"/>
</dbReference>
<organism evidence="2 3">
    <name type="scientific">Rhynchosporium graminicola</name>
    <dbReference type="NCBI Taxonomy" id="2792576"/>
    <lineage>
        <taxon>Eukaryota</taxon>
        <taxon>Fungi</taxon>
        <taxon>Dikarya</taxon>
        <taxon>Ascomycota</taxon>
        <taxon>Pezizomycotina</taxon>
        <taxon>Leotiomycetes</taxon>
        <taxon>Helotiales</taxon>
        <taxon>Ploettnerulaceae</taxon>
        <taxon>Rhynchosporium</taxon>
    </lineage>
</organism>
<comment type="caution">
    <text evidence="2">The sequence shown here is derived from an EMBL/GenBank/DDBJ whole genome shotgun (WGS) entry which is preliminary data.</text>
</comment>
<dbReference type="STRING" id="914237.A0A1E1K2L4"/>
<dbReference type="GO" id="GO:0003871">
    <property type="term" value="F:5-methyltetrahydropteroyltriglutamate-homocysteine S-methyltransferase activity"/>
    <property type="evidence" value="ECO:0007669"/>
    <property type="project" value="InterPro"/>
</dbReference>
<evidence type="ECO:0000259" key="1">
    <source>
        <dbReference type="Pfam" id="PF01717"/>
    </source>
</evidence>
<dbReference type="AlphaFoldDB" id="A0A1E1K2L4"/>
<dbReference type="SUPFAM" id="SSF51726">
    <property type="entry name" value="UROD/MetE-like"/>
    <property type="match status" value="1"/>
</dbReference>
<proteinExistence type="predicted"/>
<dbReference type="InterPro" id="IPR002629">
    <property type="entry name" value="Met_Synth_C/arc"/>
</dbReference>
<dbReference type="InterPro" id="IPR038071">
    <property type="entry name" value="UROD/MetE-like_sf"/>
</dbReference>
<keyword evidence="3" id="KW-1185">Reference proteome</keyword>